<dbReference type="GO" id="GO:0004930">
    <property type="term" value="F:G protein-coupled receptor activity"/>
    <property type="evidence" value="ECO:0007669"/>
    <property type="project" value="UniProtKB-KW"/>
</dbReference>
<feature type="transmembrane region" description="Helical" evidence="8">
    <location>
        <begin position="276"/>
        <end position="295"/>
    </location>
</feature>
<evidence type="ECO:0000256" key="4">
    <source>
        <dbReference type="ARBA" id="ARBA00023040"/>
    </source>
</evidence>
<dbReference type="GO" id="GO:0005886">
    <property type="term" value="C:plasma membrane"/>
    <property type="evidence" value="ECO:0007669"/>
    <property type="project" value="TreeGrafter"/>
</dbReference>
<dbReference type="CDD" id="cd00637">
    <property type="entry name" value="7tm_classA_rhodopsin-like"/>
    <property type="match status" value="1"/>
</dbReference>
<dbReference type="SUPFAM" id="SSF81321">
    <property type="entry name" value="Family A G protein-coupled receptor-like"/>
    <property type="match status" value="1"/>
</dbReference>
<evidence type="ECO:0000259" key="9">
    <source>
        <dbReference type="PROSITE" id="PS50262"/>
    </source>
</evidence>
<reference evidence="10 11" key="1">
    <citation type="submission" date="2016-04" db="EMBL/GenBank/DDBJ databases">
        <title>The genome of Intoshia linei affirms orthonectids as highly simplified spiralians.</title>
        <authorList>
            <person name="Mikhailov K.V."/>
            <person name="Slusarev G.S."/>
            <person name="Nikitin M.A."/>
            <person name="Logacheva M.D."/>
            <person name="Penin A."/>
            <person name="Aleoshin V."/>
            <person name="Panchin Y.V."/>
        </authorList>
    </citation>
    <scope>NUCLEOTIDE SEQUENCE [LARGE SCALE GENOMIC DNA]</scope>
    <source>
        <strain evidence="10">Intl2013</strain>
        <tissue evidence="10">Whole animal</tissue>
    </source>
</reference>
<comment type="caution">
    <text evidence="10">The sequence shown here is derived from an EMBL/GenBank/DDBJ whole genome shotgun (WGS) entry which is preliminary data.</text>
</comment>
<evidence type="ECO:0000256" key="5">
    <source>
        <dbReference type="ARBA" id="ARBA00023136"/>
    </source>
</evidence>
<feature type="transmembrane region" description="Helical" evidence="8">
    <location>
        <begin position="170"/>
        <end position="189"/>
    </location>
</feature>
<dbReference type="OrthoDB" id="5965754at2759"/>
<dbReference type="PRINTS" id="PR00237">
    <property type="entry name" value="GPCRRHODOPSN"/>
</dbReference>
<protein>
    <recommendedName>
        <fullName evidence="9">G-protein coupled receptors family 1 profile domain-containing protein</fullName>
    </recommendedName>
</protein>
<gene>
    <name evidence="10" type="ORF">A3Q56_00112</name>
</gene>
<evidence type="ECO:0000256" key="1">
    <source>
        <dbReference type="ARBA" id="ARBA00004141"/>
    </source>
</evidence>
<keyword evidence="2 8" id="KW-0812">Transmembrane</keyword>
<feature type="transmembrane region" description="Helical" evidence="8">
    <location>
        <begin position="315"/>
        <end position="334"/>
    </location>
</feature>
<evidence type="ECO:0000313" key="10">
    <source>
        <dbReference type="EMBL" id="OAF72117.1"/>
    </source>
</evidence>
<name>A0A177BCU4_9BILA</name>
<accession>A0A177BCU4</accession>
<feature type="transmembrane region" description="Helical" evidence="8">
    <location>
        <begin position="57"/>
        <end position="82"/>
    </location>
</feature>
<keyword evidence="7" id="KW-0807">Transducer</keyword>
<keyword evidence="6" id="KW-0675">Receptor</keyword>
<dbReference type="Gene3D" id="1.20.1070.10">
    <property type="entry name" value="Rhodopsin 7-helix transmembrane proteins"/>
    <property type="match status" value="1"/>
</dbReference>
<evidence type="ECO:0000256" key="7">
    <source>
        <dbReference type="ARBA" id="ARBA00023224"/>
    </source>
</evidence>
<feature type="domain" description="G-protein coupled receptors family 1 profile" evidence="9">
    <location>
        <begin position="70"/>
        <end position="328"/>
    </location>
</feature>
<comment type="subcellular location">
    <subcellularLocation>
        <location evidence="1">Membrane</location>
        <topology evidence="1">Multi-pass membrane protein</topology>
    </subcellularLocation>
</comment>
<feature type="transmembrane region" description="Helical" evidence="8">
    <location>
        <begin position="94"/>
        <end position="118"/>
    </location>
</feature>
<dbReference type="Proteomes" id="UP000078046">
    <property type="component" value="Unassembled WGS sequence"/>
</dbReference>
<dbReference type="AlphaFoldDB" id="A0A177BCU4"/>
<feature type="transmembrane region" description="Helical" evidence="8">
    <location>
        <begin position="219"/>
        <end position="243"/>
    </location>
</feature>
<dbReference type="Pfam" id="PF00001">
    <property type="entry name" value="7tm_1"/>
    <property type="match status" value="1"/>
</dbReference>
<evidence type="ECO:0000313" key="11">
    <source>
        <dbReference type="Proteomes" id="UP000078046"/>
    </source>
</evidence>
<evidence type="ECO:0000256" key="8">
    <source>
        <dbReference type="SAM" id="Phobius"/>
    </source>
</evidence>
<evidence type="ECO:0000256" key="2">
    <source>
        <dbReference type="ARBA" id="ARBA00022692"/>
    </source>
</evidence>
<evidence type="ECO:0000256" key="6">
    <source>
        <dbReference type="ARBA" id="ARBA00023170"/>
    </source>
</evidence>
<dbReference type="InterPro" id="IPR000276">
    <property type="entry name" value="GPCR_Rhodpsn"/>
</dbReference>
<keyword evidence="11" id="KW-1185">Reference proteome</keyword>
<proteinExistence type="predicted"/>
<organism evidence="10 11">
    <name type="scientific">Intoshia linei</name>
    <dbReference type="NCBI Taxonomy" id="1819745"/>
    <lineage>
        <taxon>Eukaryota</taxon>
        <taxon>Metazoa</taxon>
        <taxon>Spiralia</taxon>
        <taxon>Lophotrochozoa</taxon>
        <taxon>Mesozoa</taxon>
        <taxon>Orthonectida</taxon>
        <taxon>Rhopaluridae</taxon>
        <taxon>Intoshia</taxon>
    </lineage>
</organism>
<dbReference type="InterPro" id="IPR017452">
    <property type="entry name" value="GPCR_Rhodpsn_7TM"/>
</dbReference>
<dbReference type="EMBL" id="LWCA01000004">
    <property type="protein sequence ID" value="OAF72117.1"/>
    <property type="molecule type" value="Genomic_DNA"/>
</dbReference>
<dbReference type="PROSITE" id="PS50262">
    <property type="entry name" value="G_PROTEIN_RECEP_F1_2"/>
    <property type="match status" value="1"/>
</dbReference>
<sequence>MATTLASSATTTITTLAPIMSTIGINTTVGTININSTTTQNMYDQEYVDMYKHLTGIVAPTLLGFEVIIGTIFSIIGLMMLISITHENKIYPSLFYINIIIANIILTTLSIPFMTYQYSFGNWVYGRVMCKLFTYTRSLSLFVIAYSLTVLSLFRFMINNKPKYTGFRKYSTFFLSILSIWVFAGLLNLHTLMSFDVYTFEDGVSICHYVSNSSGRINVLIHFIVGFLIPLILSVAFQIFTYLQRKNVNVSQIELDTIVNVNIVQTRCNVKDQSKVLFVQTIIFLLTQFPTLVYINVCHMNSYVLDLVMLLKYSIAVFTISMAFPFVFCIILGLSKEYRNGYYRIMNLADHTDDKVQYKEIETFI</sequence>
<evidence type="ECO:0000256" key="3">
    <source>
        <dbReference type="ARBA" id="ARBA00022989"/>
    </source>
</evidence>
<keyword evidence="4" id="KW-0297">G-protein coupled receptor</keyword>
<keyword evidence="3 8" id="KW-1133">Transmembrane helix</keyword>
<dbReference type="PANTHER" id="PTHR45695:SF9">
    <property type="entry name" value="LEUCOKININ RECEPTOR"/>
    <property type="match status" value="1"/>
</dbReference>
<keyword evidence="5 8" id="KW-0472">Membrane</keyword>
<dbReference type="PANTHER" id="PTHR45695">
    <property type="entry name" value="LEUCOKININ RECEPTOR-RELATED"/>
    <property type="match status" value="1"/>
</dbReference>
<feature type="transmembrane region" description="Helical" evidence="8">
    <location>
        <begin position="138"/>
        <end position="158"/>
    </location>
</feature>